<dbReference type="AlphaFoldDB" id="A0A0P7J880"/>
<gene>
    <name evidence="1" type="ORF">AKJ29_06190</name>
</gene>
<dbReference type="EMBL" id="LKBA01000001">
    <property type="protein sequence ID" value="KPN64820.1"/>
    <property type="molecule type" value="Genomic_DNA"/>
</dbReference>
<comment type="caution">
    <text evidence="1">The sequence shown here is derived from an EMBL/GenBank/DDBJ whole genome shotgun (WGS) entry which is preliminary data.</text>
</comment>
<dbReference type="Proteomes" id="UP000050471">
    <property type="component" value="Unassembled WGS sequence"/>
</dbReference>
<evidence type="ECO:0000313" key="1">
    <source>
        <dbReference type="EMBL" id="KPN64820.1"/>
    </source>
</evidence>
<evidence type="ECO:0000313" key="2">
    <source>
        <dbReference type="Proteomes" id="UP000050471"/>
    </source>
</evidence>
<accession>A0A0P7J880</accession>
<name>A0A0P7J880_9RHOB</name>
<evidence type="ECO:0008006" key="3">
    <source>
        <dbReference type="Google" id="ProtNLM"/>
    </source>
</evidence>
<organism evidence="1 2">
    <name type="scientific">Aliiroseovarius crassostreae</name>
    <dbReference type="NCBI Taxonomy" id="154981"/>
    <lineage>
        <taxon>Bacteria</taxon>
        <taxon>Pseudomonadati</taxon>
        <taxon>Pseudomonadota</taxon>
        <taxon>Alphaproteobacteria</taxon>
        <taxon>Rhodobacterales</taxon>
        <taxon>Paracoccaceae</taxon>
        <taxon>Aliiroseovarius</taxon>
    </lineage>
</organism>
<reference evidence="1 2" key="1">
    <citation type="submission" date="2015-09" db="EMBL/GenBank/DDBJ databases">
        <title>Draft genome sequence of Aliiroseovarius crassostreae CV919-312TSm, the causative agent of Roseovarius Oyster Disease (formerly Juvenile Oyster Disease).</title>
        <authorList>
            <person name="Kessner L."/>
            <person name="Spinard E."/>
            <person name="Nelson D."/>
        </authorList>
    </citation>
    <scope>NUCLEOTIDE SEQUENCE [LARGE SCALE GENOMIC DNA]</scope>
    <source>
        <strain evidence="1 2">CV919-312</strain>
    </source>
</reference>
<protein>
    <recommendedName>
        <fullName evidence="3">Integrase</fullName>
    </recommendedName>
</protein>
<sequence length="102" mass="11723">MRNVTVKYLKQDKRTGSYVYRRRVPKILEEVVRKREFITVIGKSMNEAMMRYGAVHERIEHMVSLAKNGVSGLSPSEQSTRLAALLESWGAGRAIVRNRMPM</sequence>
<proteinExistence type="predicted"/>
<keyword evidence="2" id="KW-1185">Reference proteome</keyword>